<reference evidence="1 2" key="1">
    <citation type="journal article" date="2023" name="Plants (Basel)">
        <title>Bridging the Gap: Combining Genomics and Transcriptomics Approaches to Understand Stylosanthes scabra, an Orphan Legume from the Brazilian Caatinga.</title>
        <authorList>
            <person name="Ferreira-Neto J.R.C."/>
            <person name="da Silva M.D."/>
            <person name="Binneck E."/>
            <person name="de Melo N.F."/>
            <person name="da Silva R.H."/>
            <person name="de Melo A.L.T.M."/>
            <person name="Pandolfi V."/>
            <person name="Bustamante F.O."/>
            <person name="Brasileiro-Vidal A.C."/>
            <person name="Benko-Iseppon A.M."/>
        </authorList>
    </citation>
    <scope>NUCLEOTIDE SEQUENCE [LARGE SCALE GENOMIC DNA]</scope>
    <source>
        <tissue evidence="1">Leaves</tissue>
    </source>
</reference>
<dbReference type="Proteomes" id="UP001341840">
    <property type="component" value="Unassembled WGS sequence"/>
</dbReference>
<protein>
    <submittedName>
        <fullName evidence="1">Uncharacterized protein</fullName>
    </submittedName>
</protein>
<organism evidence="1 2">
    <name type="scientific">Stylosanthes scabra</name>
    <dbReference type="NCBI Taxonomy" id="79078"/>
    <lineage>
        <taxon>Eukaryota</taxon>
        <taxon>Viridiplantae</taxon>
        <taxon>Streptophyta</taxon>
        <taxon>Embryophyta</taxon>
        <taxon>Tracheophyta</taxon>
        <taxon>Spermatophyta</taxon>
        <taxon>Magnoliopsida</taxon>
        <taxon>eudicotyledons</taxon>
        <taxon>Gunneridae</taxon>
        <taxon>Pentapetalae</taxon>
        <taxon>rosids</taxon>
        <taxon>fabids</taxon>
        <taxon>Fabales</taxon>
        <taxon>Fabaceae</taxon>
        <taxon>Papilionoideae</taxon>
        <taxon>50 kb inversion clade</taxon>
        <taxon>dalbergioids sensu lato</taxon>
        <taxon>Dalbergieae</taxon>
        <taxon>Pterocarpus clade</taxon>
        <taxon>Stylosanthes</taxon>
    </lineage>
</organism>
<proteinExistence type="predicted"/>
<keyword evidence="2" id="KW-1185">Reference proteome</keyword>
<name>A0ABU6TM35_9FABA</name>
<accession>A0ABU6TM35</accession>
<sequence length="121" mass="14437">MKEADFEFTLPKRQYDQQDVRIPKDIVNRLKRKYNDTIWVIDSIDNCFQFTLKKNGDKHFIGAVDLGKMKKVYKIKIIFTMKLSYIGWGLFYGIVRDEHGHEVQPIRVENLYVKNIPLTRL</sequence>
<evidence type="ECO:0000313" key="2">
    <source>
        <dbReference type="Proteomes" id="UP001341840"/>
    </source>
</evidence>
<dbReference type="EMBL" id="JASCZI010091258">
    <property type="protein sequence ID" value="MED6149682.1"/>
    <property type="molecule type" value="Genomic_DNA"/>
</dbReference>
<gene>
    <name evidence="1" type="ORF">PIB30_064814</name>
</gene>
<comment type="caution">
    <text evidence="1">The sequence shown here is derived from an EMBL/GenBank/DDBJ whole genome shotgun (WGS) entry which is preliminary data.</text>
</comment>
<evidence type="ECO:0000313" key="1">
    <source>
        <dbReference type="EMBL" id="MED6149682.1"/>
    </source>
</evidence>